<evidence type="ECO:0000256" key="1">
    <source>
        <dbReference type="ARBA" id="ARBA00001966"/>
    </source>
</evidence>
<keyword evidence="5" id="KW-0808">Transferase</keyword>
<dbReference type="PANTHER" id="PTHR11918">
    <property type="entry name" value="RADICAL SAM PROTEINS"/>
    <property type="match status" value="1"/>
</dbReference>
<dbReference type="Gene3D" id="3.40.50.12160">
    <property type="entry name" value="Methylthiotransferase, N-terminal domain"/>
    <property type="match status" value="1"/>
</dbReference>
<keyword evidence="6" id="KW-0949">S-adenosyl-L-methionine</keyword>
<dbReference type="PANTHER" id="PTHR11918:SF45">
    <property type="entry name" value="THREONYLCARBAMOYLADENOSINE TRNA METHYLTHIOTRANSFERASE"/>
    <property type="match status" value="1"/>
</dbReference>
<keyword evidence="8" id="KW-0408">Iron</keyword>
<comment type="caution">
    <text evidence="15">The sequence shown here is derived from an EMBL/GenBank/DDBJ whole genome shotgun (WGS) entry which is preliminary data.</text>
</comment>
<dbReference type="PROSITE" id="PS51449">
    <property type="entry name" value="MTTASE_N"/>
    <property type="match status" value="1"/>
</dbReference>
<dbReference type="InterPro" id="IPR034557">
    <property type="entry name" value="ThrcA_tRNA_MEthiotransferase"/>
</dbReference>
<dbReference type="InterPro" id="IPR006638">
    <property type="entry name" value="Elp3/MiaA/NifB-like_rSAM"/>
</dbReference>
<dbReference type="InterPro" id="IPR020612">
    <property type="entry name" value="Methylthiotransferase_CS"/>
</dbReference>
<dbReference type="InterPro" id="IPR002792">
    <property type="entry name" value="TRAM_dom"/>
</dbReference>
<evidence type="ECO:0000256" key="6">
    <source>
        <dbReference type="ARBA" id="ARBA00022691"/>
    </source>
</evidence>
<dbReference type="SFLD" id="SFLDF00295">
    <property type="entry name" value="threonylcarbamoyladenosine_tRN"/>
    <property type="match status" value="1"/>
</dbReference>
<name>A0ABS5PQT0_9FIRM</name>
<dbReference type="Pfam" id="PF04055">
    <property type="entry name" value="Radical_SAM"/>
    <property type="match status" value="1"/>
</dbReference>
<dbReference type="InterPro" id="IPR005839">
    <property type="entry name" value="Methylthiotransferase"/>
</dbReference>
<dbReference type="InterPro" id="IPR058240">
    <property type="entry name" value="rSAM_sf"/>
</dbReference>
<keyword evidence="7" id="KW-0479">Metal-binding</keyword>
<reference evidence="15 16" key="1">
    <citation type="submission" date="2021-05" db="EMBL/GenBank/DDBJ databases">
        <title>Fusibacter ferrireducens sp. nov., an anaerobic, sulfur- and Fe-reducing bacterium isolated from the mangrove sediment.</title>
        <authorList>
            <person name="Qiu D."/>
        </authorList>
    </citation>
    <scope>NUCLEOTIDE SEQUENCE [LARGE SCALE GENOMIC DNA]</scope>
    <source>
        <strain evidence="15 16">DSM 12116</strain>
    </source>
</reference>
<dbReference type="RefSeq" id="WP_213236633.1">
    <property type="nucleotide sequence ID" value="NZ_JAHBCL010000013.1"/>
</dbReference>
<evidence type="ECO:0000256" key="3">
    <source>
        <dbReference type="ARBA" id="ARBA00013273"/>
    </source>
</evidence>
<dbReference type="NCBIfam" id="TIGR00089">
    <property type="entry name" value="MiaB/RimO family radical SAM methylthiotransferase"/>
    <property type="match status" value="1"/>
</dbReference>
<evidence type="ECO:0000256" key="11">
    <source>
        <dbReference type="ARBA" id="ARBA00051661"/>
    </source>
</evidence>
<feature type="domain" description="Radical SAM core" evidence="14">
    <location>
        <begin position="141"/>
        <end position="371"/>
    </location>
</feature>
<dbReference type="InterPro" id="IPR006467">
    <property type="entry name" value="MiaB-like_bact"/>
</dbReference>
<evidence type="ECO:0000256" key="5">
    <source>
        <dbReference type="ARBA" id="ARBA00022679"/>
    </source>
</evidence>
<dbReference type="EC" id="2.8.4.5" evidence="3"/>
<evidence type="ECO:0000256" key="7">
    <source>
        <dbReference type="ARBA" id="ARBA00022723"/>
    </source>
</evidence>
<evidence type="ECO:0000313" key="15">
    <source>
        <dbReference type="EMBL" id="MBS7526774.1"/>
    </source>
</evidence>
<comment type="function">
    <text evidence="2">Catalyzes the methylthiolation of N6-threonylcarbamoyladenosine (t(6)A), leading to the formation of 2-methylthio-N6-threonylcarbamoyladenosine (ms(2)t(6)A) at position 37 in tRNAs that read codons beginning with adenine.</text>
</comment>
<dbReference type="SFLD" id="SFLDG01061">
    <property type="entry name" value="methylthiotransferase"/>
    <property type="match status" value="1"/>
</dbReference>
<evidence type="ECO:0000256" key="8">
    <source>
        <dbReference type="ARBA" id="ARBA00023004"/>
    </source>
</evidence>
<evidence type="ECO:0000256" key="2">
    <source>
        <dbReference type="ARBA" id="ARBA00002399"/>
    </source>
</evidence>
<feature type="domain" description="TRAM" evidence="12">
    <location>
        <begin position="374"/>
        <end position="436"/>
    </location>
</feature>
<dbReference type="Proteomes" id="UP000746471">
    <property type="component" value="Unassembled WGS sequence"/>
</dbReference>
<evidence type="ECO:0000313" key="16">
    <source>
        <dbReference type="Proteomes" id="UP000746471"/>
    </source>
</evidence>
<sequence>MKRVAFATLGCKTNQYETDALMDLFHKNGDLIVDFDEIADLYIINTCTVTQVSDRKSRQMIRRAKKHNPDAITVAMGCYAQISPDEIAALEGVDLVLGTNDRHSILKHIAAVSTEKPDVPIVIVEDISKVTQFEELTVSKVYTHTRAFIKIQEGCNQFCSYCIIPYARGRVRSRKLDAVVSEVKKLVASGYVEFVLTGIHIGSYGIDFKDETSLIDLIEALNAINGVKRIRLGSLEPRLIDDAFVHRLSKLDKVCDHFHLSLQSGSNQVLKKMNRKYTREDFLASVRRLKQLYNAPAITTDIIVGFPGETEKDFEQSLDIVDTVAFSELHVFPFSPRKGTPAAKMDEQCSGDLKKERSEKLIAKGRQNTEAYQTAFVGHTLDVLIEEFKDGFWIGHTTNYLKLYLKDSTPFVYAGSIVSAKIETIADGKLIASVQAS</sequence>
<keyword evidence="9" id="KW-0411">Iron-sulfur</keyword>
<dbReference type="SFLD" id="SFLDS00029">
    <property type="entry name" value="Radical_SAM"/>
    <property type="match status" value="1"/>
</dbReference>
<dbReference type="SMART" id="SM00729">
    <property type="entry name" value="Elp3"/>
    <property type="match status" value="1"/>
</dbReference>
<evidence type="ECO:0000256" key="9">
    <source>
        <dbReference type="ARBA" id="ARBA00023014"/>
    </source>
</evidence>
<dbReference type="NCBIfam" id="TIGR01579">
    <property type="entry name" value="MiaB-like-C"/>
    <property type="match status" value="1"/>
</dbReference>
<dbReference type="EMBL" id="JAHBCL010000013">
    <property type="protein sequence ID" value="MBS7526774.1"/>
    <property type="molecule type" value="Genomic_DNA"/>
</dbReference>
<dbReference type="InterPro" id="IPR023404">
    <property type="entry name" value="rSAM_horseshoe"/>
</dbReference>
<dbReference type="SFLD" id="SFLDG01082">
    <property type="entry name" value="B12-binding_domain_containing"/>
    <property type="match status" value="1"/>
</dbReference>
<dbReference type="InterPro" id="IPR013848">
    <property type="entry name" value="Methylthiotransferase_N"/>
</dbReference>
<evidence type="ECO:0000259" key="12">
    <source>
        <dbReference type="PROSITE" id="PS50926"/>
    </source>
</evidence>
<evidence type="ECO:0000259" key="14">
    <source>
        <dbReference type="PROSITE" id="PS51918"/>
    </source>
</evidence>
<dbReference type="CDD" id="cd01335">
    <property type="entry name" value="Radical_SAM"/>
    <property type="match status" value="1"/>
</dbReference>
<evidence type="ECO:0000256" key="4">
    <source>
        <dbReference type="ARBA" id="ARBA00022485"/>
    </source>
</evidence>
<dbReference type="InterPro" id="IPR038135">
    <property type="entry name" value="Methylthiotransferase_N_sf"/>
</dbReference>
<protein>
    <recommendedName>
        <fullName evidence="3">tRNA (N(6)-L-threonylcarbamoyladenosine(37)-C(2))-methylthiotransferase</fullName>
        <ecNumber evidence="3">2.8.4.5</ecNumber>
    </recommendedName>
    <alternativeName>
        <fullName evidence="10">tRNA-t(6)A37 methylthiotransferase</fullName>
    </alternativeName>
</protein>
<feature type="domain" description="MTTase N-terminal" evidence="13">
    <location>
        <begin position="2"/>
        <end position="114"/>
    </location>
</feature>
<accession>A0ABS5PQT0</accession>
<dbReference type="InterPro" id="IPR007197">
    <property type="entry name" value="rSAM"/>
</dbReference>
<dbReference type="PROSITE" id="PS51918">
    <property type="entry name" value="RADICAL_SAM"/>
    <property type="match status" value="1"/>
</dbReference>
<dbReference type="PROSITE" id="PS50926">
    <property type="entry name" value="TRAM"/>
    <property type="match status" value="1"/>
</dbReference>
<dbReference type="SUPFAM" id="SSF102114">
    <property type="entry name" value="Radical SAM enzymes"/>
    <property type="match status" value="1"/>
</dbReference>
<organism evidence="15 16">
    <name type="scientific">Fusibacter paucivorans</name>
    <dbReference type="NCBI Taxonomy" id="76009"/>
    <lineage>
        <taxon>Bacteria</taxon>
        <taxon>Bacillati</taxon>
        <taxon>Bacillota</taxon>
        <taxon>Clostridia</taxon>
        <taxon>Eubacteriales</taxon>
        <taxon>Eubacteriales Family XII. Incertae Sedis</taxon>
        <taxon>Fusibacter</taxon>
    </lineage>
</organism>
<proteinExistence type="predicted"/>
<dbReference type="PROSITE" id="PS01278">
    <property type="entry name" value="MTTASE_RADICAL"/>
    <property type="match status" value="1"/>
</dbReference>
<evidence type="ECO:0000256" key="10">
    <source>
        <dbReference type="ARBA" id="ARBA00031213"/>
    </source>
</evidence>
<gene>
    <name evidence="15" type="primary">mtaB</name>
    <name evidence="15" type="ORF">KHM83_08800</name>
</gene>
<comment type="cofactor">
    <cofactor evidence="1">
        <name>[4Fe-4S] cluster</name>
        <dbReference type="ChEBI" id="CHEBI:49883"/>
    </cofactor>
</comment>
<keyword evidence="16" id="KW-1185">Reference proteome</keyword>
<keyword evidence="4" id="KW-0004">4Fe-4S</keyword>
<dbReference type="Pfam" id="PF00919">
    <property type="entry name" value="UPF0004"/>
    <property type="match status" value="1"/>
</dbReference>
<dbReference type="Gene3D" id="3.80.30.20">
    <property type="entry name" value="tm_1862 like domain"/>
    <property type="match status" value="1"/>
</dbReference>
<comment type="catalytic activity">
    <reaction evidence="11">
        <text>N(6)-L-threonylcarbamoyladenosine(37) in tRNA + (sulfur carrier)-SH + AH2 + 2 S-adenosyl-L-methionine = 2-methylsulfanyl-N(6)-L-threonylcarbamoyladenosine(37) in tRNA + (sulfur carrier)-H + 5'-deoxyadenosine + L-methionine + A + S-adenosyl-L-homocysteine + 2 H(+)</text>
        <dbReference type="Rhea" id="RHEA:37075"/>
        <dbReference type="Rhea" id="RHEA-COMP:10163"/>
        <dbReference type="Rhea" id="RHEA-COMP:11092"/>
        <dbReference type="Rhea" id="RHEA-COMP:14737"/>
        <dbReference type="Rhea" id="RHEA-COMP:14739"/>
        <dbReference type="ChEBI" id="CHEBI:13193"/>
        <dbReference type="ChEBI" id="CHEBI:15378"/>
        <dbReference type="ChEBI" id="CHEBI:17319"/>
        <dbReference type="ChEBI" id="CHEBI:17499"/>
        <dbReference type="ChEBI" id="CHEBI:29917"/>
        <dbReference type="ChEBI" id="CHEBI:57844"/>
        <dbReference type="ChEBI" id="CHEBI:57856"/>
        <dbReference type="ChEBI" id="CHEBI:59789"/>
        <dbReference type="ChEBI" id="CHEBI:64428"/>
        <dbReference type="ChEBI" id="CHEBI:74418"/>
        <dbReference type="ChEBI" id="CHEBI:74420"/>
        <dbReference type="EC" id="2.8.4.5"/>
    </reaction>
</comment>
<evidence type="ECO:0000259" key="13">
    <source>
        <dbReference type="PROSITE" id="PS51449"/>
    </source>
</evidence>